<dbReference type="InterPro" id="IPR052210">
    <property type="entry name" value="LysM1-like"/>
</dbReference>
<dbReference type="InterPro" id="IPR036779">
    <property type="entry name" value="LysM_dom_sf"/>
</dbReference>
<dbReference type="Proteomes" id="UP000813461">
    <property type="component" value="Unassembled WGS sequence"/>
</dbReference>
<feature type="domain" description="LysM" evidence="4">
    <location>
        <begin position="96"/>
        <end position="142"/>
    </location>
</feature>
<dbReference type="SUPFAM" id="SSF54106">
    <property type="entry name" value="LysM domain"/>
    <property type="match status" value="2"/>
</dbReference>
<evidence type="ECO:0000313" key="5">
    <source>
        <dbReference type="EMBL" id="KAH7066518.1"/>
    </source>
</evidence>
<protein>
    <submittedName>
        <fullName evidence="5">LysM domain-containing protein</fullName>
    </submittedName>
</protein>
<dbReference type="OrthoDB" id="2281372at2759"/>
<evidence type="ECO:0000256" key="1">
    <source>
        <dbReference type="ARBA" id="ARBA00022669"/>
    </source>
</evidence>
<dbReference type="PANTHER" id="PTHR34997:SF2">
    <property type="entry name" value="LYSM DOMAIN-CONTAINING PROTEIN-RELATED"/>
    <property type="match status" value="1"/>
</dbReference>
<organism evidence="5 6">
    <name type="scientific">Paraphoma chrysanthemicola</name>
    <dbReference type="NCBI Taxonomy" id="798071"/>
    <lineage>
        <taxon>Eukaryota</taxon>
        <taxon>Fungi</taxon>
        <taxon>Dikarya</taxon>
        <taxon>Ascomycota</taxon>
        <taxon>Pezizomycotina</taxon>
        <taxon>Dothideomycetes</taxon>
        <taxon>Pleosporomycetidae</taxon>
        <taxon>Pleosporales</taxon>
        <taxon>Pleosporineae</taxon>
        <taxon>Phaeosphaeriaceae</taxon>
        <taxon>Paraphoma</taxon>
    </lineage>
</organism>
<dbReference type="SMART" id="SM00257">
    <property type="entry name" value="LysM"/>
    <property type="match status" value="2"/>
</dbReference>
<dbReference type="InterPro" id="IPR018392">
    <property type="entry name" value="LysM"/>
</dbReference>
<name>A0A8K0QQQ6_9PLEO</name>
<gene>
    <name evidence="5" type="ORF">FB567DRAFT_555912</name>
</gene>
<dbReference type="PROSITE" id="PS51782">
    <property type="entry name" value="LYSM"/>
    <property type="match status" value="2"/>
</dbReference>
<proteinExistence type="predicted"/>
<evidence type="ECO:0000256" key="2">
    <source>
        <dbReference type="ARBA" id="ARBA00022729"/>
    </source>
</evidence>
<dbReference type="CDD" id="cd00118">
    <property type="entry name" value="LysM"/>
    <property type="match status" value="2"/>
</dbReference>
<feature type="domain" description="LysM" evidence="4">
    <location>
        <begin position="7"/>
        <end position="53"/>
    </location>
</feature>
<dbReference type="AlphaFoldDB" id="A0A8K0QQQ6"/>
<dbReference type="GO" id="GO:0008061">
    <property type="term" value="F:chitin binding"/>
    <property type="evidence" value="ECO:0007669"/>
    <property type="project" value="UniProtKB-KW"/>
</dbReference>
<keyword evidence="6" id="KW-1185">Reference proteome</keyword>
<reference evidence="5" key="1">
    <citation type="journal article" date="2021" name="Nat. Commun.">
        <title>Genetic determinants of endophytism in the Arabidopsis root mycobiome.</title>
        <authorList>
            <person name="Mesny F."/>
            <person name="Miyauchi S."/>
            <person name="Thiergart T."/>
            <person name="Pickel B."/>
            <person name="Atanasova L."/>
            <person name="Karlsson M."/>
            <person name="Huettel B."/>
            <person name="Barry K.W."/>
            <person name="Haridas S."/>
            <person name="Chen C."/>
            <person name="Bauer D."/>
            <person name="Andreopoulos W."/>
            <person name="Pangilinan J."/>
            <person name="LaButti K."/>
            <person name="Riley R."/>
            <person name="Lipzen A."/>
            <person name="Clum A."/>
            <person name="Drula E."/>
            <person name="Henrissat B."/>
            <person name="Kohler A."/>
            <person name="Grigoriev I.V."/>
            <person name="Martin F.M."/>
            <person name="Hacquard S."/>
        </authorList>
    </citation>
    <scope>NUCLEOTIDE SEQUENCE</scope>
    <source>
        <strain evidence="5">MPI-SDFR-AT-0120</strain>
    </source>
</reference>
<keyword evidence="2" id="KW-0732">Signal</keyword>
<dbReference type="Gene3D" id="3.10.350.10">
    <property type="entry name" value="LysM domain"/>
    <property type="match status" value="2"/>
</dbReference>
<evidence type="ECO:0000256" key="3">
    <source>
        <dbReference type="ARBA" id="ARBA00023026"/>
    </source>
</evidence>
<accession>A0A8K0QQQ6</accession>
<evidence type="ECO:0000259" key="4">
    <source>
        <dbReference type="PROSITE" id="PS51782"/>
    </source>
</evidence>
<dbReference type="EMBL" id="JAGMVJ010000039">
    <property type="protein sequence ID" value="KAH7066518.1"/>
    <property type="molecule type" value="Genomic_DNA"/>
</dbReference>
<dbReference type="Pfam" id="PF01476">
    <property type="entry name" value="LysM"/>
    <property type="match status" value="2"/>
</dbReference>
<evidence type="ECO:0000313" key="6">
    <source>
        <dbReference type="Proteomes" id="UP000813461"/>
    </source>
</evidence>
<sequence>MVPNCNGFYLVKAGDGCYDIAAANSISLDQFYQWNPYVGTDCARLWSGYNVCIRTIGFTAPTSSTFKTSTIPATTTKPASTTPTPVQQGMVAGCKKFYKVVSGDGCWDIANNNKIALDDFYKWNPAVKTDCSGLWAQYYVCIGI</sequence>
<keyword evidence="3" id="KW-0843">Virulence</keyword>
<keyword evidence="1" id="KW-0147">Chitin-binding</keyword>
<dbReference type="PANTHER" id="PTHR34997">
    <property type="entry name" value="AM15"/>
    <property type="match status" value="1"/>
</dbReference>
<comment type="caution">
    <text evidence="5">The sequence shown here is derived from an EMBL/GenBank/DDBJ whole genome shotgun (WGS) entry which is preliminary data.</text>
</comment>